<keyword evidence="2" id="KW-1185">Reference proteome</keyword>
<evidence type="ECO:0000313" key="2">
    <source>
        <dbReference type="Proteomes" id="UP000541811"/>
    </source>
</evidence>
<gene>
    <name evidence="1" type="primary">Itpripl1_0</name>
    <name evidence="1" type="ORF">AREINT_R14794</name>
</gene>
<reference evidence="1 2" key="1">
    <citation type="submission" date="2019-09" db="EMBL/GenBank/DDBJ databases">
        <title>Bird 10,000 Genomes (B10K) Project - Family phase.</title>
        <authorList>
            <person name="Zhang G."/>
        </authorList>
    </citation>
    <scope>NUCLEOTIDE SEQUENCE [LARGE SCALE GENOMIC DNA]</scope>
    <source>
        <strain evidence="1">B10K-DU-005-73</strain>
        <tissue evidence="1">Liver</tissue>
    </source>
</reference>
<comment type="caution">
    <text evidence="1">The sequence shown here is derived from an EMBL/GenBank/DDBJ whole genome shotgun (WGS) entry which is preliminary data.</text>
</comment>
<dbReference type="Proteomes" id="UP000541811">
    <property type="component" value="Unassembled WGS sequence"/>
</dbReference>
<feature type="non-terminal residue" evidence="1">
    <location>
        <position position="1"/>
    </location>
</feature>
<sequence length="144" mass="16520">WSVEEKSISYHLLVFLRPPPGHSFSLDLDTTEQPPGRPSDIHVVLECMCWKRELLGDCVCFLHRHDDKVPRDQGSFLLENLCTSSYLDTEKVARWVQLLVTSAWQFLPESRHCQLTVLPSSKACKFQLTSTAEINILTEIFFAV</sequence>
<accession>A0A7L0H6J9</accession>
<evidence type="ECO:0000313" key="1">
    <source>
        <dbReference type="EMBL" id="NXK15921.1"/>
    </source>
</evidence>
<proteinExistence type="predicted"/>
<dbReference type="EMBL" id="VXAK01000087">
    <property type="protein sequence ID" value="NXK15921.1"/>
    <property type="molecule type" value="Genomic_DNA"/>
</dbReference>
<dbReference type="AlphaFoldDB" id="A0A7L0H6J9"/>
<name>A0A7L0H6J9_AREIN</name>
<protein>
    <submittedName>
        <fullName evidence="1">IPIL1 protein</fullName>
    </submittedName>
</protein>
<organism evidence="1 2">
    <name type="scientific">Arenaria interpres</name>
    <name type="common">Ruddy turnstone</name>
    <name type="synonym">Tringa interpres</name>
    <dbReference type="NCBI Taxonomy" id="54971"/>
    <lineage>
        <taxon>Eukaryota</taxon>
        <taxon>Metazoa</taxon>
        <taxon>Chordata</taxon>
        <taxon>Craniata</taxon>
        <taxon>Vertebrata</taxon>
        <taxon>Euteleostomi</taxon>
        <taxon>Archelosauria</taxon>
        <taxon>Archosauria</taxon>
        <taxon>Dinosauria</taxon>
        <taxon>Saurischia</taxon>
        <taxon>Theropoda</taxon>
        <taxon>Coelurosauria</taxon>
        <taxon>Aves</taxon>
        <taxon>Neognathae</taxon>
        <taxon>Neoaves</taxon>
        <taxon>Charadriiformes</taxon>
        <taxon>Scolopacidae</taxon>
        <taxon>Arenaria</taxon>
    </lineage>
</organism>
<feature type="non-terminal residue" evidence="1">
    <location>
        <position position="144"/>
    </location>
</feature>